<dbReference type="InterPro" id="IPR013112">
    <property type="entry name" value="FAD-bd_8"/>
</dbReference>
<dbReference type="SUPFAM" id="SSF52343">
    <property type="entry name" value="Ferredoxin reductase-like, C-terminal NADP-linked domain"/>
    <property type="match status" value="1"/>
</dbReference>
<dbReference type="InterPro" id="IPR000778">
    <property type="entry name" value="Cyt_b245_heavy_chain"/>
</dbReference>
<feature type="non-terminal residue" evidence="12">
    <location>
        <position position="400"/>
    </location>
</feature>
<dbReference type="PANTHER" id="PTHR11972">
    <property type="entry name" value="NADPH OXIDASE"/>
    <property type="match status" value="1"/>
</dbReference>
<comment type="subcellular location">
    <subcellularLocation>
        <location evidence="1">Membrane</location>
        <topology evidence="1">Multi-pass membrane protein</topology>
    </subcellularLocation>
</comment>
<keyword evidence="3 10" id="KW-0812">Transmembrane</keyword>
<feature type="transmembrane region" description="Helical" evidence="10">
    <location>
        <begin position="169"/>
        <end position="186"/>
    </location>
</feature>
<sequence length="400" mass="45382">KLNMALVLLPVCRNTVTWLRRSRRINSILPFNDTINFHKLIAAGIVIGVILHGGVHLTCDFPRIACADRSVFGRTIADDFQYRRPSYADILATTEGVTGILMVVLMAAAFLLATRPSKRNSASLPRHIRRFAGFNAFWYLHHLFIAVYTLLIVHSMFLFLTDDFTEKTTWMYVSIPVVIYTAERVFRKIRSEIYDAKVLEAKVYPGKILSLKMKKPAGFRYRSGMFMFLRCPQISKFEWHPFSLTSAPDDEHLSMHIRSLGDWSYQMYSIFQKALVSGTSDLPKICIDGPYGAASQDHSKYEILLLIGLGIGATPFISILKDIANGLKKGVIEMYNYLTSVYQEGDKRSALISAIQALHFTRNGIDIISRTPVRTRFARPNWSRVFSGLACRHVGERIGK</sequence>
<dbReference type="Gene3D" id="3.40.50.80">
    <property type="entry name" value="Nucleotide-binding domain of ferredoxin-NADP reductase (FNR) module"/>
    <property type="match status" value="2"/>
</dbReference>
<evidence type="ECO:0000313" key="12">
    <source>
        <dbReference type="EMBL" id="OAY74548.1"/>
    </source>
</evidence>
<dbReference type="Proteomes" id="UP000092600">
    <property type="component" value="Unassembled WGS sequence"/>
</dbReference>
<dbReference type="STRING" id="4615.A0A199VC09"/>
<dbReference type="InterPro" id="IPR013121">
    <property type="entry name" value="Fe_red_NAD-bd_6"/>
</dbReference>
<dbReference type="InterPro" id="IPR017938">
    <property type="entry name" value="Riboflavin_synthase-like_b-brl"/>
</dbReference>
<dbReference type="AlphaFoldDB" id="A0A199VC09"/>
<keyword evidence="5" id="KW-0274">FAD</keyword>
<evidence type="ECO:0000256" key="7">
    <source>
        <dbReference type="ARBA" id="ARBA00022989"/>
    </source>
</evidence>
<evidence type="ECO:0000256" key="10">
    <source>
        <dbReference type="SAM" id="Phobius"/>
    </source>
</evidence>
<gene>
    <name evidence="12" type="ORF">ACMD2_20754</name>
</gene>
<dbReference type="PANTHER" id="PTHR11972:SF127">
    <property type="entry name" value="RESPIRATORY BURST OXIDASE HOMOLOG PROTEIN A-LIKE"/>
    <property type="match status" value="1"/>
</dbReference>
<keyword evidence="6" id="KW-0521">NADP</keyword>
<evidence type="ECO:0000256" key="5">
    <source>
        <dbReference type="ARBA" id="ARBA00022827"/>
    </source>
</evidence>
<dbReference type="EMBL" id="LSRQ01002364">
    <property type="protein sequence ID" value="OAY74548.1"/>
    <property type="molecule type" value="Genomic_DNA"/>
</dbReference>
<evidence type="ECO:0000313" key="13">
    <source>
        <dbReference type="Proteomes" id="UP000092600"/>
    </source>
</evidence>
<evidence type="ECO:0000256" key="6">
    <source>
        <dbReference type="ARBA" id="ARBA00022857"/>
    </source>
</evidence>
<feature type="domain" description="FAD-binding FR-type" evidence="11">
    <location>
        <begin position="191"/>
        <end position="297"/>
    </location>
</feature>
<dbReference type="PRINTS" id="PR00466">
    <property type="entry name" value="GP91PHOX"/>
</dbReference>
<dbReference type="SUPFAM" id="SSF63380">
    <property type="entry name" value="Riboflavin synthase domain-like"/>
    <property type="match status" value="1"/>
</dbReference>
<dbReference type="GO" id="GO:0016174">
    <property type="term" value="F:NAD(P)H oxidase H2O2-forming activity"/>
    <property type="evidence" value="ECO:0007669"/>
    <property type="project" value="TreeGrafter"/>
</dbReference>
<dbReference type="InterPro" id="IPR039261">
    <property type="entry name" value="FNR_nucleotide-bd"/>
</dbReference>
<dbReference type="GO" id="GO:0042742">
    <property type="term" value="P:defense response to bacterium"/>
    <property type="evidence" value="ECO:0007669"/>
    <property type="project" value="UniProtKB-ARBA"/>
</dbReference>
<keyword evidence="9 10" id="KW-0472">Membrane</keyword>
<organism evidence="12 13">
    <name type="scientific">Ananas comosus</name>
    <name type="common">Pineapple</name>
    <name type="synonym">Ananas ananas</name>
    <dbReference type="NCBI Taxonomy" id="4615"/>
    <lineage>
        <taxon>Eukaryota</taxon>
        <taxon>Viridiplantae</taxon>
        <taxon>Streptophyta</taxon>
        <taxon>Embryophyta</taxon>
        <taxon>Tracheophyta</taxon>
        <taxon>Spermatophyta</taxon>
        <taxon>Magnoliopsida</taxon>
        <taxon>Liliopsida</taxon>
        <taxon>Poales</taxon>
        <taxon>Bromeliaceae</taxon>
        <taxon>Bromelioideae</taxon>
        <taxon>Ananas</taxon>
    </lineage>
</organism>
<accession>A0A199VC09</accession>
<feature type="transmembrane region" description="Helical" evidence="10">
    <location>
        <begin position="90"/>
        <end position="113"/>
    </location>
</feature>
<keyword evidence="7 10" id="KW-1133">Transmembrane helix</keyword>
<dbReference type="GO" id="GO:0009653">
    <property type="term" value="P:anatomical structure morphogenesis"/>
    <property type="evidence" value="ECO:0007669"/>
    <property type="project" value="UniProtKB-ARBA"/>
</dbReference>
<proteinExistence type="predicted"/>
<evidence type="ECO:0000256" key="1">
    <source>
        <dbReference type="ARBA" id="ARBA00004141"/>
    </source>
</evidence>
<reference evidence="12 13" key="1">
    <citation type="journal article" date="2016" name="DNA Res.">
        <title>The draft genome of MD-2 pineapple using hybrid error correction of long reads.</title>
        <authorList>
            <person name="Redwan R.M."/>
            <person name="Saidin A."/>
            <person name="Kumar S.V."/>
        </authorList>
    </citation>
    <scope>NUCLEOTIDE SEQUENCE [LARGE SCALE GENOMIC DNA]</scope>
    <source>
        <strain evidence="13">cv. MD2</strain>
        <tissue evidence="12">Leaf</tissue>
    </source>
</reference>
<evidence type="ECO:0000256" key="8">
    <source>
        <dbReference type="ARBA" id="ARBA00023002"/>
    </source>
</evidence>
<evidence type="ECO:0000259" key="11">
    <source>
        <dbReference type="PROSITE" id="PS51384"/>
    </source>
</evidence>
<evidence type="ECO:0000256" key="2">
    <source>
        <dbReference type="ARBA" id="ARBA00022630"/>
    </source>
</evidence>
<dbReference type="Pfam" id="PF08030">
    <property type="entry name" value="NAD_binding_6"/>
    <property type="match status" value="1"/>
</dbReference>
<feature type="non-terminal residue" evidence="12">
    <location>
        <position position="1"/>
    </location>
</feature>
<dbReference type="InterPro" id="IPR050369">
    <property type="entry name" value="RBOH/FRE"/>
</dbReference>
<comment type="caution">
    <text evidence="12">The sequence shown here is derived from an EMBL/GenBank/DDBJ whole genome shotgun (WGS) entry which is preliminary data.</text>
</comment>
<keyword evidence="8" id="KW-0560">Oxidoreductase</keyword>
<dbReference type="Pfam" id="PF01794">
    <property type="entry name" value="Ferric_reduct"/>
    <property type="match status" value="1"/>
</dbReference>
<dbReference type="GO" id="GO:0016175">
    <property type="term" value="F:superoxide-generating NAD(P)H oxidase activity"/>
    <property type="evidence" value="ECO:0007669"/>
    <property type="project" value="UniProtKB-ARBA"/>
</dbReference>
<protein>
    <submittedName>
        <fullName evidence="12">Respiratory burst oxidase</fullName>
    </submittedName>
</protein>
<dbReference type="GO" id="GO:0046872">
    <property type="term" value="F:metal ion binding"/>
    <property type="evidence" value="ECO:0007669"/>
    <property type="project" value="UniProtKB-KW"/>
</dbReference>
<dbReference type="Pfam" id="PF08022">
    <property type="entry name" value="FAD_binding_8"/>
    <property type="match status" value="1"/>
</dbReference>
<dbReference type="InterPro" id="IPR017927">
    <property type="entry name" value="FAD-bd_FR_type"/>
</dbReference>
<feature type="transmembrane region" description="Helical" evidence="10">
    <location>
        <begin position="134"/>
        <end position="157"/>
    </location>
</feature>
<evidence type="ECO:0000256" key="9">
    <source>
        <dbReference type="ARBA" id="ARBA00023136"/>
    </source>
</evidence>
<dbReference type="Gene3D" id="2.40.30.10">
    <property type="entry name" value="Translation factors"/>
    <property type="match status" value="1"/>
</dbReference>
<dbReference type="FunFam" id="2.40.30.10:FF:000059">
    <property type="entry name" value="dual oxidase isoform X1"/>
    <property type="match status" value="1"/>
</dbReference>
<dbReference type="GO" id="GO:0005886">
    <property type="term" value="C:plasma membrane"/>
    <property type="evidence" value="ECO:0007669"/>
    <property type="project" value="TreeGrafter"/>
</dbReference>
<keyword evidence="2" id="KW-0285">Flavoprotein</keyword>
<dbReference type="InterPro" id="IPR013130">
    <property type="entry name" value="Fe3_Rdtase_TM_dom"/>
</dbReference>
<keyword evidence="4" id="KW-0479">Metal-binding</keyword>
<dbReference type="PROSITE" id="PS51384">
    <property type="entry name" value="FAD_FR"/>
    <property type="match status" value="1"/>
</dbReference>
<evidence type="ECO:0000256" key="3">
    <source>
        <dbReference type="ARBA" id="ARBA00022692"/>
    </source>
</evidence>
<dbReference type="CDD" id="cd06186">
    <property type="entry name" value="NOX_Duox_like_FAD_NADP"/>
    <property type="match status" value="1"/>
</dbReference>
<evidence type="ECO:0000256" key="4">
    <source>
        <dbReference type="ARBA" id="ARBA00022723"/>
    </source>
</evidence>
<name>A0A199VC09_ANACO</name>